<dbReference type="AlphaFoldDB" id="A0A1T4MU77"/>
<keyword evidence="2" id="KW-1185">Reference proteome</keyword>
<name>A0A1T4MU77_9GAMM</name>
<evidence type="ECO:0000313" key="1">
    <source>
        <dbReference type="EMBL" id="SJZ70325.1"/>
    </source>
</evidence>
<protein>
    <submittedName>
        <fullName evidence="1">Uncharacterized protein</fullName>
    </submittedName>
</protein>
<sequence length="215" mass="23210">MSLGRRGLARVARAVLKRLVVIAVLSGCNWVPVGASQVQPGSQQAGQGEAAAGREDACESASAPDLRDLWGRYTVVSVQRYRGGLTPEPDALERIGRAVILSEDEFVYDGSALSAPRYRLVCQDDIVVEGEVPSPAGRSVTSFYGFRSEREVIWILKVRGEGDGRSIFVFEIAGAGNGLELWEPYDGFIYLMERQAGLGGTSRDSRHSCGVAACR</sequence>
<reference evidence="1 2" key="1">
    <citation type="submission" date="2017-02" db="EMBL/GenBank/DDBJ databases">
        <authorList>
            <person name="Peterson S.W."/>
        </authorList>
    </citation>
    <scope>NUCLEOTIDE SEQUENCE [LARGE SCALE GENOMIC DNA]</scope>
    <source>
        <strain evidence="1 2">DSM 21749</strain>
    </source>
</reference>
<accession>A0A1T4MU77</accession>
<organism evidence="1 2">
    <name type="scientific">Lysobacter spongiicola DSM 21749</name>
    <dbReference type="NCBI Taxonomy" id="1122188"/>
    <lineage>
        <taxon>Bacteria</taxon>
        <taxon>Pseudomonadati</taxon>
        <taxon>Pseudomonadota</taxon>
        <taxon>Gammaproteobacteria</taxon>
        <taxon>Lysobacterales</taxon>
        <taxon>Lysobacteraceae</taxon>
        <taxon>Novilysobacter</taxon>
    </lineage>
</organism>
<dbReference type="EMBL" id="FUXP01000001">
    <property type="protein sequence ID" value="SJZ70325.1"/>
    <property type="molecule type" value="Genomic_DNA"/>
</dbReference>
<gene>
    <name evidence="1" type="ORF">SAMN02745674_00587</name>
</gene>
<evidence type="ECO:0000313" key="2">
    <source>
        <dbReference type="Proteomes" id="UP000190061"/>
    </source>
</evidence>
<dbReference type="STRING" id="1122188.SAMN02745674_00587"/>
<dbReference type="Proteomes" id="UP000190061">
    <property type="component" value="Unassembled WGS sequence"/>
</dbReference>
<proteinExistence type="predicted"/>